<evidence type="ECO:0000313" key="2">
    <source>
        <dbReference type="EMBL" id="GGU33328.1"/>
    </source>
</evidence>
<comment type="caution">
    <text evidence="2">The sequence shown here is derived from an EMBL/GenBank/DDBJ whole genome shotgun (WGS) entry which is preliminary data.</text>
</comment>
<reference evidence="2" key="1">
    <citation type="journal article" date="2014" name="Int. J. Syst. Evol. Microbiol.">
        <title>Complete genome sequence of Corynebacterium casei LMG S-19264T (=DSM 44701T), isolated from a smear-ripened cheese.</title>
        <authorList>
            <consortium name="US DOE Joint Genome Institute (JGI-PGF)"/>
            <person name="Walter F."/>
            <person name="Albersmeier A."/>
            <person name="Kalinowski J."/>
            <person name="Ruckert C."/>
        </authorList>
    </citation>
    <scope>NUCLEOTIDE SEQUENCE</scope>
    <source>
        <strain evidence="2">JCM 4391</strain>
    </source>
</reference>
<feature type="compositionally biased region" description="Basic and acidic residues" evidence="1">
    <location>
        <begin position="1"/>
        <end position="12"/>
    </location>
</feature>
<proteinExistence type="predicted"/>
<feature type="compositionally biased region" description="Basic residues" evidence="1">
    <location>
        <begin position="22"/>
        <end position="34"/>
    </location>
</feature>
<feature type="region of interest" description="Disordered" evidence="1">
    <location>
        <begin position="1"/>
        <end position="34"/>
    </location>
</feature>
<dbReference type="EMBL" id="BMTP01000004">
    <property type="protein sequence ID" value="GGU33328.1"/>
    <property type="molecule type" value="Genomic_DNA"/>
</dbReference>
<dbReference type="AlphaFoldDB" id="A0A918HVF6"/>
<keyword evidence="3" id="KW-1185">Reference proteome</keyword>
<reference evidence="2" key="2">
    <citation type="submission" date="2020-09" db="EMBL/GenBank/DDBJ databases">
        <authorList>
            <person name="Sun Q."/>
            <person name="Ohkuma M."/>
        </authorList>
    </citation>
    <scope>NUCLEOTIDE SEQUENCE</scope>
    <source>
        <strain evidence="2">JCM 4391</strain>
    </source>
</reference>
<gene>
    <name evidence="2" type="ORF">GCM10010274_20600</name>
</gene>
<sequence>MAGRVDAARGADETVLPYPREHRGRPRLRRGRPRPLRVGDTVVIARRLSDPKPPHPAGRHLLVDGRAGGFGDEPERGTAITTAFGT</sequence>
<evidence type="ECO:0000256" key="1">
    <source>
        <dbReference type="SAM" id="MobiDB-lite"/>
    </source>
</evidence>
<accession>A0A918HVF6</accession>
<dbReference type="Proteomes" id="UP000636661">
    <property type="component" value="Unassembled WGS sequence"/>
</dbReference>
<name>A0A918HVF6_9ACTN</name>
<organism evidence="2 3">
    <name type="scientific">Streptomyces lavendofoliae</name>
    <dbReference type="NCBI Taxonomy" id="67314"/>
    <lineage>
        <taxon>Bacteria</taxon>
        <taxon>Bacillati</taxon>
        <taxon>Actinomycetota</taxon>
        <taxon>Actinomycetes</taxon>
        <taxon>Kitasatosporales</taxon>
        <taxon>Streptomycetaceae</taxon>
        <taxon>Streptomyces</taxon>
    </lineage>
</organism>
<feature type="region of interest" description="Disordered" evidence="1">
    <location>
        <begin position="65"/>
        <end position="86"/>
    </location>
</feature>
<protein>
    <submittedName>
        <fullName evidence="2">Uncharacterized protein</fullName>
    </submittedName>
</protein>
<evidence type="ECO:0000313" key="3">
    <source>
        <dbReference type="Proteomes" id="UP000636661"/>
    </source>
</evidence>